<dbReference type="EMBL" id="FNAG01000004">
    <property type="protein sequence ID" value="SDD61158.1"/>
    <property type="molecule type" value="Genomic_DNA"/>
</dbReference>
<dbReference type="InterPro" id="IPR011324">
    <property type="entry name" value="Cytotoxic_necrot_fac-like_cat"/>
</dbReference>
<dbReference type="Gene3D" id="3.30.1330.200">
    <property type="match status" value="1"/>
</dbReference>
<reference evidence="4 5" key="1">
    <citation type="submission" date="2016-10" db="EMBL/GenBank/DDBJ databases">
        <authorList>
            <person name="de Groot N.N."/>
        </authorList>
    </citation>
    <scope>NUCLEOTIDE SEQUENCE [LARGE SCALE GENOMIC DNA]</scope>
    <source>
        <strain evidence="4 5">DSM 16957</strain>
    </source>
</reference>
<comment type="function">
    <text evidence="3">Probably deamidates glutamine residues to glutamate on methyl-accepting chemotaxis receptors (MCPs), playing an important role in chemotaxis.</text>
</comment>
<keyword evidence="2 3" id="KW-0378">Hydrolase</keyword>
<dbReference type="AlphaFoldDB" id="A0A1G6W5U1"/>
<keyword evidence="1 3" id="KW-0145">Chemotaxis</keyword>
<name>A0A1G6W5U1_9GAMM</name>
<dbReference type="InterPro" id="IPR038592">
    <property type="entry name" value="CheD-like_sf"/>
</dbReference>
<dbReference type="InterPro" id="IPR005659">
    <property type="entry name" value="Chemorcpt_Glu_NH3ase_CheD"/>
</dbReference>
<keyword evidence="5" id="KW-1185">Reference proteome</keyword>
<evidence type="ECO:0000313" key="5">
    <source>
        <dbReference type="Proteomes" id="UP000199603"/>
    </source>
</evidence>
<comment type="similarity">
    <text evidence="3">Belongs to the CheD family.</text>
</comment>
<gene>
    <name evidence="3" type="primary">cheD</name>
    <name evidence="4" type="ORF">SAMN04488509_104144</name>
</gene>
<dbReference type="GO" id="GO:0006935">
    <property type="term" value="P:chemotaxis"/>
    <property type="evidence" value="ECO:0007669"/>
    <property type="project" value="UniProtKB-UniRule"/>
</dbReference>
<proteinExistence type="inferred from homology"/>
<organism evidence="4 5">
    <name type="scientific">Aquimonas voraii</name>
    <dbReference type="NCBI Taxonomy" id="265719"/>
    <lineage>
        <taxon>Bacteria</taxon>
        <taxon>Pseudomonadati</taxon>
        <taxon>Pseudomonadota</taxon>
        <taxon>Gammaproteobacteria</taxon>
        <taxon>Lysobacterales</taxon>
        <taxon>Lysobacteraceae</taxon>
        <taxon>Aquimonas</taxon>
    </lineage>
</organism>
<evidence type="ECO:0000256" key="3">
    <source>
        <dbReference type="HAMAP-Rule" id="MF_01440"/>
    </source>
</evidence>
<dbReference type="Proteomes" id="UP000199603">
    <property type="component" value="Unassembled WGS sequence"/>
</dbReference>
<dbReference type="GO" id="GO:0050568">
    <property type="term" value="F:protein-glutamine glutaminase activity"/>
    <property type="evidence" value="ECO:0007669"/>
    <property type="project" value="UniProtKB-UniRule"/>
</dbReference>
<dbReference type="STRING" id="265719.SAMN04488509_104144"/>
<dbReference type="PANTHER" id="PTHR35147:SF2">
    <property type="entry name" value="CHEMORECEPTOR GLUTAMINE DEAMIDASE CHED-RELATED"/>
    <property type="match status" value="1"/>
</dbReference>
<evidence type="ECO:0000256" key="2">
    <source>
        <dbReference type="ARBA" id="ARBA00022801"/>
    </source>
</evidence>
<sequence>MSTPSRHLKGPMPYFDVQLQMDALKLMPADYVVTSKDIALSTVLGSCVAACMRDPVLRIGGMNHFMLPDGGDADDTSARYGSYAMELLINELLKAGARRERLEAKVFGGGNVLKSFTTNPVGTRNAEFVIAYLKAERIPVVAQDLGSIHPRKVWYIPATGKVLVRRLPHAHDTAIASEEIAYRNQLKQQPSAGGVELFD</sequence>
<dbReference type="PANTHER" id="PTHR35147">
    <property type="entry name" value="CHEMORECEPTOR GLUTAMINE DEAMIDASE CHED-RELATED"/>
    <property type="match status" value="1"/>
</dbReference>
<comment type="catalytic activity">
    <reaction evidence="3">
        <text>L-glutaminyl-[protein] + H2O = L-glutamyl-[protein] + NH4(+)</text>
        <dbReference type="Rhea" id="RHEA:16441"/>
        <dbReference type="Rhea" id="RHEA-COMP:10207"/>
        <dbReference type="Rhea" id="RHEA-COMP:10208"/>
        <dbReference type="ChEBI" id="CHEBI:15377"/>
        <dbReference type="ChEBI" id="CHEBI:28938"/>
        <dbReference type="ChEBI" id="CHEBI:29973"/>
        <dbReference type="ChEBI" id="CHEBI:30011"/>
        <dbReference type="EC" id="3.5.1.44"/>
    </reaction>
</comment>
<dbReference type="HAMAP" id="MF_01440">
    <property type="entry name" value="CheD"/>
    <property type="match status" value="1"/>
</dbReference>
<dbReference type="SUPFAM" id="SSF64438">
    <property type="entry name" value="CNF1/YfiH-like putative cysteine hydrolases"/>
    <property type="match status" value="1"/>
</dbReference>
<protein>
    <recommendedName>
        <fullName evidence="3">Probable chemoreceptor glutamine deamidase CheD</fullName>
        <ecNumber evidence="3">3.5.1.44</ecNumber>
    </recommendedName>
</protein>
<dbReference type="OrthoDB" id="9807202at2"/>
<dbReference type="RefSeq" id="WP_091241857.1">
    <property type="nucleotide sequence ID" value="NZ_FNAG01000004.1"/>
</dbReference>
<dbReference type="NCBIfam" id="NF010013">
    <property type="entry name" value="PRK13487.1"/>
    <property type="match status" value="1"/>
</dbReference>
<dbReference type="EC" id="3.5.1.44" evidence="3"/>
<dbReference type="Pfam" id="PF03975">
    <property type="entry name" value="CheD"/>
    <property type="match status" value="1"/>
</dbReference>
<evidence type="ECO:0000313" key="4">
    <source>
        <dbReference type="EMBL" id="SDD61158.1"/>
    </source>
</evidence>
<evidence type="ECO:0000256" key="1">
    <source>
        <dbReference type="ARBA" id="ARBA00022500"/>
    </source>
</evidence>
<dbReference type="CDD" id="cd16352">
    <property type="entry name" value="CheD"/>
    <property type="match status" value="1"/>
</dbReference>
<accession>A0A1G6W5U1</accession>